<feature type="region of interest" description="Disordered" evidence="1">
    <location>
        <begin position="667"/>
        <end position="753"/>
    </location>
</feature>
<feature type="region of interest" description="Disordered" evidence="1">
    <location>
        <begin position="46"/>
        <end position="65"/>
    </location>
</feature>
<dbReference type="Pfam" id="PF00615">
    <property type="entry name" value="RGS"/>
    <property type="match status" value="1"/>
</dbReference>
<dbReference type="Gene3D" id="1.10.196.10">
    <property type="match status" value="1"/>
</dbReference>
<dbReference type="FunFam" id="1.10.167.10:FF:000001">
    <property type="entry name" value="Putative regulator of g-protein signaling 12"/>
    <property type="match status" value="1"/>
</dbReference>
<feature type="compositionally biased region" description="Low complexity" evidence="1">
    <location>
        <begin position="54"/>
        <end position="65"/>
    </location>
</feature>
<feature type="compositionally biased region" description="Low complexity" evidence="1">
    <location>
        <begin position="7"/>
        <end position="18"/>
    </location>
</feature>
<feature type="compositionally biased region" description="Polar residues" evidence="1">
    <location>
        <begin position="679"/>
        <end position="688"/>
    </location>
</feature>
<feature type="compositionally biased region" description="Low complexity" evidence="1">
    <location>
        <begin position="906"/>
        <end position="933"/>
    </location>
</feature>
<protein>
    <submittedName>
        <fullName evidence="4">RGS domain-containing protein</fullName>
    </submittedName>
</protein>
<name>A0A914HMF8_GLORO</name>
<feature type="compositionally biased region" description="Low complexity" evidence="1">
    <location>
        <begin position="725"/>
        <end position="748"/>
    </location>
</feature>
<keyword evidence="3" id="KW-1185">Reference proteome</keyword>
<feature type="region of interest" description="Disordered" evidence="1">
    <location>
        <begin position="765"/>
        <end position="787"/>
    </location>
</feature>
<evidence type="ECO:0000313" key="3">
    <source>
        <dbReference type="Proteomes" id="UP000887572"/>
    </source>
</evidence>
<dbReference type="InterPro" id="IPR016137">
    <property type="entry name" value="RGS"/>
</dbReference>
<feature type="region of interest" description="Disordered" evidence="1">
    <location>
        <begin position="260"/>
        <end position="311"/>
    </location>
</feature>
<dbReference type="InterPro" id="IPR036305">
    <property type="entry name" value="RGS_sf"/>
</dbReference>
<feature type="domain" description="RGS" evidence="2">
    <location>
        <begin position="1042"/>
        <end position="1161"/>
    </location>
</feature>
<dbReference type="InterPro" id="IPR044926">
    <property type="entry name" value="RGS_subdomain_2"/>
</dbReference>
<dbReference type="Gene3D" id="1.10.167.10">
    <property type="entry name" value="Regulator of G-protein Signalling 4, domain 2"/>
    <property type="match status" value="1"/>
</dbReference>
<feature type="compositionally biased region" description="Low complexity" evidence="1">
    <location>
        <begin position="700"/>
        <end position="717"/>
    </location>
</feature>
<dbReference type="InterPro" id="IPR035892">
    <property type="entry name" value="C2_domain_sf"/>
</dbReference>
<proteinExistence type="predicted"/>
<feature type="region of interest" description="Disordered" evidence="1">
    <location>
        <begin position="1190"/>
        <end position="1247"/>
    </location>
</feature>
<evidence type="ECO:0000256" key="1">
    <source>
        <dbReference type="SAM" id="MobiDB-lite"/>
    </source>
</evidence>
<feature type="compositionally biased region" description="Basic residues" evidence="1">
    <location>
        <begin position="24"/>
        <end position="34"/>
    </location>
</feature>
<feature type="region of interest" description="Disordered" evidence="1">
    <location>
        <begin position="1"/>
        <end position="41"/>
    </location>
</feature>
<dbReference type="SMART" id="SM00315">
    <property type="entry name" value="RGS"/>
    <property type="match status" value="1"/>
</dbReference>
<dbReference type="Proteomes" id="UP000887572">
    <property type="component" value="Unplaced"/>
</dbReference>
<accession>A0A914HMF8</accession>
<dbReference type="WBParaSite" id="Gr19_v10_g1926.t1">
    <property type="protein sequence ID" value="Gr19_v10_g1926.t1"/>
    <property type="gene ID" value="Gr19_v10_g1926"/>
</dbReference>
<evidence type="ECO:0000313" key="4">
    <source>
        <dbReference type="WBParaSite" id="Gr19_v10_g1926.t1"/>
    </source>
</evidence>
<dbReference type="PANTHER" id="PTHR10845">
    <property type="entry name" value="REGULATOR OF G PROTEIN SIGNALING"/>
    <property type="match status" value="1"/>
</dbReference>
<feature type="compositionally biased region" description="Low complexity" evidence="1">
    <location>
        <begin position="280"/>
        <end position="289"/>
    </location>
</feature>
<dbReference type="InterPro" id="IPR024066">
    <property type="entry name" value="RGS_subdom1/3"/>
</dbReference>
<dbReference type="Gene3D" id="2.60.40.150">
    <property type="entry name" value="C2 domain"/>
    <property type="match status" value="1"/>
</dbReference>
<dbReference type="AlphaFoldDB" id="A0A914HMF8"/>
<feature type="region of interest" description="Disordered" evidence="1">
    <location>
        <begin position="874"/>
        <end position="933"/>
    </location>
</feature>
<feature type="compositionally biased region" description="Low complexity" evidence="1">
    <location>
        <begin position="778"/>
        <end position="787"/>
    </location>
</feature>
<sequence length="1261" mass="138411">MRDSHMQQQYYNNNNNYYLPPPHSSHHRQHRTARRAAAAVVAAAPQLPPPQRVPSPNCCSSSAATSSTVSEPISLDLATNHYFAKEKENWREEPNRCRPRRFPPRPLRRTPAAEGLVIPLDGFRTEKYSSDFRHPIVLDLDTLSGSSEDDDDEDNFVNGARLVAKFDGHARRYSTSDLTTSDSELGRFGAGNAKPYRLGIKCPSVSTINPDDSSDLDQMLYQPRVVQLPKKLASSRRFRHKRADFFAAAVDLDDCAKSDAELTERPPSHRHARQHPRRMNNNNNDADAWSPPPPPPSRGGTQSAPRTPQRRAMPPALEMIEEISPVLPRPADVRDDLDIPPLPRPLQLSKEWRPLQTSTLTNFHATLPKTNPRYATKLPPIAPLEPPRSLFDPQYTAMCCGISSTDEFNKPVVRPEQFNLPSVMAKAKGIRGILFLQLCVTGDSVLKVQVRNGAYFLKSLPISSFVKVEIRRSISSRRRDKYAAAHHQQQKRRFCSRVTYPVSQNNQPEFYEEFTFRISRTHLEHGDKLGISVFVQHSGEEKTPELLGGMSFSLVKMIKMAHLHTTSSQQRFFHYDDHQSHLPMGDVSVKLYEGGFFLLPDKKALTTKFAQDKISIRKYYDDIGGCSTTMSTTTSSMGSPFRMMSEPEWSSAARFGLGTVQPNYATVQHHHRHHHQQQLCTSSATGTKSHAKQLPPSQPPSSLTMLAAPAAVPSSCAAGGGGGASAESGADTSHYTTSNSSSSGAHSAVDCKRTRAAAPTADVLLTSGVPPAVPPPSVNTTDTTTSDFTSSGFTSSVGGEMVEQTAVATLANSFSSGCAEVGGGTADGSCSSDESASSSPAVVVELATNFNGNDHDDGQQQPRKSSLQHHYFSPMRMHRGGGCSPQKSGPSAPPAPPPSSCELIDQYQQQQQQQQQSPKRSSKAAPSADGRAGRLRTALAATDTVRRVASFTFSPPGTLRSGSVQHNQHHFLTTDNKQQHGMRLDKRNSVSTAGGGTDKLQRKTALGPLSKTLHFLRSKLDFSMSASTLCPSREDCRLWQESFEALLAHKYGCLLFREFLQSEFSEENLEFWLECEEFKRMKTGKKSTALKANQIFDNFVRELAPKEVNLDSQTRLATQAALAEVPLRTEMFTMAQHKIEQLMAKDSYPRFLKSEQYLELLNNNNDNNAGGEQQQHHHYKGLLRVASAREGSAKSLSGSGSGGVGCSRSPSLSPKLRSVSPRGTRWTARRNTCAPTTTTTASAGGDGIGTALTLQIPSIAE</sequence>
<dbReference type="PANTHER" id="PTHR10845:SF259">
    <property type="entry name" value="RGS DOMAIN-CONTAINING PROTEIN-RELATED"/>
    <property type="match status" value="1"/>
</dbReference>
<dbReference type="PROSITE" id="PS50132">
    <property type="entry name" value="RGS"/>
    <property type="match status" value="1"/>
</dbReference>
<dbReference type="SUPFAM" id="SSF48097">
    <property type="entry name" value="Regulator of G-protein signaling, RGS"/>
    <property type="match status" value="1"/>
</dbReference>
<feature type="compositionally biased region" description="Basic residues" evidence="1">
    <location>
        <begin position="268"/>
        <end position="278"/>
    </location>
</feature>
<evidence type="ECO:0000259" key="2">
    <source>
        <dbReference type="PROSITE" id="PS50132"/>
    </source>
</evidence>
<feature type="compositionally biased region" description="Low complexity" evidence="1">
    <location>
        <begin position="1232"/>
        <end position="1243"/>
    </location>
</feature>
<reference evidence="4" key="1">
    <citation type="submission" date="2022-11" db="UniProtKB">
        <authorList>
            <consortium name="WormBaseParasite"/>
        </authorList>
    </citation>
    <scope>IDENTIFICATION</scope>
</reference>
<organism evidence="3 4">
    <name type="scientific">Globodera rostochiensis</name>
    <name type="common">Golden nematode worm</name>
    <name type="synonym">Heterodera rostochiensis</name>
    <dbReference type="NCBI Taxonomy" id="31243"/>
    <lineage>
        <taxon>Eukaryota</taxon>
        <taxon>Metazoa</taxon>
        <taxon>Ecdysozoa</taxon>
        <taxon>Nematoda</taxon>
        <taxon>Chromadorea</taxon>
        <taxon>Rhabditida</taxon>
        <taxon>Tylenchina</taxon>
        <taxon>Tylenchomorpha</taxon>
        <taxon>Tylenchoidea</taxon>
        <taxon>Heteroderidae</taxon>
        <taxon>Heteroderinae</taxon>
        <taxon>Globodera</taxon>
    </lineage>
</organism>
<dbReference type="PRINTS" id="PR01301">
    <property type="entry name" value="RGSPROTEIN"/>
</dbReference>
<feature type="compositionally biased region" description="Low complexity" evidence="1">
    <location>
        <begin position="1206"/>
        <end position="1222"/>
    </location>
</feature>